<sequence length="104" mass="11250">MFYWLLFLLRVSRLRCQVTHVLPYSSQCFCVHSDVPAATTALYTFKMIAACVDISQTHALALAHSRRMDAMKNSEGTTLMSCCHGGGSRHTAAASALAPTIAAS</sequence>
<dbReference type="Proteomes" id="UP000070544">
    <property type="component" value="Unassembled WGS sequence"/>
</dbReference>
<gene>
    <name evidence="2" type="ORF">M427DRAFT_220061</name>
</gene>
<evidence type="ECO:0000313" key="3">
    <source>
        <dbReference type="Proteomes" id="UP000070544"/>
    </source>
</evidence>
<accession>A0A138ZYI9</accession>
<reference evidence="2 3" key="1">
    <citation type="journal article" date="2015" name="Genome Biol. Evol.">
        <title>Phylogenomic analyses indicate that early fungi evolved digesting cell walls of algal ancestors of land plants.</title>
        <authorList>
            <person name="Chang Y."/>
            <person name="Wang S."/>
            <person name="Sekimoto S."/>
            <person name="Aerts A.L."/>
            <person name="Choi C."/>
            <person name="Clum A."/>
            <person name="LaButti K.M."/>
            <person name="Lindquist E.A."/>
            <person name="Yee Ngan C."/>
            <person name="Ohm R.A."/>
            <person name="Salamov A.A."/>
            <person name="Grigoriev I.V."/>
            <person name="Spatafora J.W."/>
            <person name="Berbee M.L."/>
        </authorList>
    </citation>
    <scope>NUCLEOTIDE SEQUENCE [LARGE SCALE GENOMIC DNA]</scope>
    <source>
        <strain evidence="2 3">JEL478</strain>
    </source>
</reference>
<feature type="chain" id="PRO_5007295806" description="Secreted protein" evidence="1">
    <location>
        <begin position="17"/>
        <end position="104"/>
    </location>
</feature>
<keyword evidence="1" id="KW-0732">Signal</keyword>
<evidence type="ECO:0008006" key="4">
    <source>
        <dbReference type="Google" id="ProtNLM"/>
    </source>
</evidence>
<proteinExistence type="predicted"/>
<organism evidence="2 3">
    <name type="scientific">Gonapodya prolifera (strain JEL478)</name>
    <name type="common">Monoblepharis prolifera</name>
    <dbReference type="NCBI Taxonomy" id="1344416"/>
    <lineage>
        <taxon>Eukaryota</taxon>
        <taxon>Fungi</taxon>
        <taxon>Fungi incertae sedis</taxon>
        <taxon>Chytridiomycota</taxon>
        <taxon>Chytridiomycota incertae sedis</taxon>
        <taxon>Monoblepharidomycetes</taxon>
        <taxon>Monoblepharidales</taxon>
        <taxon>Gonapodyaceae</taxon>
        <taxon>Gonapodya</taxon>
    </lineage>
</organism>
<evidence type="ECO:0000256" key="1">
    <source>
        <dbReference type="SAM" id="SignalP"/>
    </source>
</evidence>
<protein>
    <recommendedName>
        <fullName evidence="4">Secreted protein</fullName>
    </recommendedName>
</protein>
<dbReference type="EMBL" id="KQ965858">
    <property type="protein sequence ID" value="KXS09572.1"/>
    <property type="molecule type" value="Genomic_DNA"/>
</dbReference>
<evidence type="ECO:0000313" key="2">
    <source>
        <dbReference type="EMBL" id="KXS09572.1"/>
    </source>
</evidence>
<feature type="signal peptide" evidence="1">
    <location>
        <begin position="1"/>
        <end position="16"/>
    </location>
</feature>
<keyword evidence="3" id="KW-1185">Reference proteome</keyword>
<name>A0A138ZYI9_GONPJ</name>
<dbReference type="AlphaFoldDB" id="A0A138ZYI9"/>